<sequence length="144" mass="16436">MYVLLIVALAISFIAMDFLSLVQVNTLGDFYLNLSNTYMALLMVFSMAIIMIAVMWRMFKNKKLSVALLVIFALLFGGSFYLARTETLVGNEAFLKSMIPHHSRAILVCQESNITDPEIVSLCQEIVKSQQREINQMKDILKRY</sequence>
<feature type="transmembrane region" description="Helical" evidence="1">
    <location>
        <begin position="38"/>
        <end position="59"/>
    </location>
</feature>
<evidence type="ECO:0000313" key="3">
    <source>
        <dbReference type="EMBL" id="RNE59394.1"/>
    </source>
</evidence>
<keyword evidence="1" id="KW-0812">Transmembrane</keyword>
<dbReference type="EMBL" id="RDSR01000016">
    <property type="protein sequence ID" value="RNE59394.1"/>
    <property type="molecule type" value="Genomic_DNA"/>
</dbReference>
<comment type="caution">
    <text evidence="3">The sequence shown here is derived from an EMBL/GenBank/DDBJ whole genome shotgun (WGS) entry which is preliminary data.</text>
</comment>
<gene>
    <name evidence="3" type="ORF">EEJ31_09845</name>
</gene>
<dbReference type="OrthoDB" id="8603558at2"/>
<keyword evidence="4" id="KW-1185">Reference proteome</keyword>
<keyword evidence="1" id="KW-1133">Transmembrane helix</keyword>
<evidence type="ECO:0000256" key="1">
    <source>
        <dbReference type="SAM" id="Phobius"/>
    </source>
</evidence>
<dbReference type="AlphaFoldDB" id="A0A3M8L407"/>
<name>A0A3M8L407_9MICO</name>
<dbReference type="InterPro" id="IPR012347">
    <property type="entry name" value="Ferritin-like"/>
</dbReference>
<evidence type="ECO:0000259" key="2">
    <source>
        <dbReference type="Pfam" id="PF03713"/>
    </source>
</evidence>
<feature type="domain" description="DUF305" evidence="2">
    <location>
        <begin position="92"/>
        <end position="141"/>
    </location>
</feature>
<reference evidence="3 4" key="1">
    <citation type="submission" date="2018-11" db="EMBL/GenBank/DDBJ databases">
        <title>Cryobacterium sp. nov., isolated from rhizosphere soil of lettuce.</title>
        <authorList>
            <person name="Wang Y."/>
        </authorList>
    </citation>
    <scope>NUCLEOTIDE SEQUENCE [LARGE SCALE GENOMIC DNA]</scope>
    <source>
        <strain evidence="3 4">NEAU-85</strain>
    </source>
</reference>
<feature type="transmembrane region" description="Helical" evidence="1">
    <location>
        <begin position="66"/>
        <end position="83"/>
    </location>
</feature>
<dbReference type="InterPro" id="IPR005183">
    <property type="entry name" value="DUF305_CopM-like"/>
</dbReference>
<proteinExistence type="predicted"/>
<keyword evidence="1" id="KW-0472">Membrane</keyword>
<accession>A0A3M8L407</accession>
<protein>
    <submittedName>
        <fullName evidence="3">DUF305 domain-containing protein</fullName>
    </submittedName>
</protein>
<organism evidence="3 4">
    <name type="scientific">Cryobacterium tepidiphilum</name>
    <dbReference type="NCBI Taxonomy" id="2486026"/>
    <lineage>
        <taxon>Bacteria</taxon>
        <taxon>Bacillati</taxon>
        <taxon>Actinomycetota</taxon>
        <taxon>Actinomycetes</taxon>
        <taxon>Micrococcales</taxon>
        <taxon>Microbacteriaceae</taxon>
        <taxon>Cryobacterium</taxon>
    </lineage>
</organism>
<evidence type="ECO:0000313" key="4">
    <source>
        <dbReference type="Proteomes" id="UP000279859"/>
    </source>
</evidence>
<dbReference type="Gene3D" id="1.20.1260.10">
    <property type="match status" value="1"/>
</dbReference>
<dbReference type="Pfam" id="PF03713">
    <property type="entry name" value="DUF305"/>
    <property type="match status" value="1"/>
</dbReference>
<dbReference type="Proteomes" id="UP000279859">
    <property type="component" value="Unassembled WGS sequence"/>
</dbReference>